<dbReference type="InterPro" id="IPR019606">
    <property type="entry name" value="GerMN"/>
</dbReference>
<evidence type="ECO:0000313" key="2">
    <source>
        <dbReference type="EMBL" id="HIS91571.1"/>
    </source>
</evidence>
<dbReference type="Pfam" id="PF10646">
    <property type="entry name" value="Germane"/>
    <property type="match status" value="3"/>
</dbReference>
<dbReference type="EMBL" id="DVJN01000019">
    <property type="protein sequence ID" value="HIS91571.1"/>
    <property type="molecule type" value="Genomic_DNA"/>
</dbReference>
<accession>A0A9D1K4S2</accession>
<feature type="domain" description="GerMN" evidence="1">
    <location>
        <begin position="239"/>
        <end position="334"/>
    </location>
</feature>
<organism evidence="2 3">
    <name type="scientific">Candidatus Alectryocaccomicrobium excrementavium</name>
    <dbReference type="NCBI Taxonomy" id="2840668"/>
    <lineage>
        <taxon>Bacteria</taxon>
        <taxon>Bacillati</taxon>
        <taxon>Bacillota</taxon>
        <taxon>Clostridia</taxon>
        <taxon>Candidatus Alectryocaccomicrobium</taxon>
    </lineage>
</organism>
<reference evidence="2" key="1">
    <citation type="submission" date="2020-10" db="EMBL/GenBank/DDBJ databases">
        <authorList>
            <person name="Gilroy R."/>
        </authorList>
    </citation>
    <scope>NUCLEOTIDE SEQUENCE</scope>
    <source>
        <strain evidence="2">13766</strain>
    </source>
</reference>
<dbReference type="Proteomes" id="UP000824140">
    <property type="component" value="Unassembled WGS sequence"/>
</dbReference>
<dbReference type="SMART" id="SM00909">
    <property type="entry name" value="Germane"/>
    <property type="match status" value="3"/>
</dbReference>
<gene>
    <name evidence="2" type="ORF">IAA84_00985</name>
</gene>
<dbReference type="PROSITE" id="PS51257">
    <property type="entry name" value="PROKAR_LIPOPROTEIN"/>
    <property type="match status" value="1"/>
</dbReference>
<dbReference type="AlphaFoldDB" id="A0A9D1K4S2"/>
<evidence type="ECO:0000313" key="3">
    <source>
        <dbReference type="Proteomes" id="UP000824140"/>
    </source>
</evidence>
<feature type="domain" description="GerMN" evidence="1">
    <location>
        <begin position="386"/>
        <end position="476"/>
    </location>
</feature>
<evidence type="ECO:0000259" key="1">
    <source>
        <dbReference type="SMART" id="SM00909"/>
    </source>
</evidence>
<sequence length="495" mass="53667">MRGKKGILCLMLAILLGVSGCSNLMLFEAQSTRDVELPEISGEDYVAPWGDSQADYLERAGIYYINEDAQQLARSEISYLLTPSEDQMVTVLNRLLGETPDDVAAVAPEGTRLLGVEAAGSVVTVNLSLEARGADSDQRILWLYAAIANTLTEMSNITGVNILINGRQEAVLSLPMGVMAQSDGDLTALWAQQQADAQRAQLSETSSTSRTALLYFPAMEGAWFVAEPRDLTFVDGNYATALLAALSQPAREVSARPVLNAVNELLSTPSVVLTEEGFRFLQLDFSEQIHALMDEAGVSAYEFVGMLALTMTSFVPAIDGVQVSVEGSLLREVSDGETVHSFADGVFLRSHFADEIGSVVKLYFRAEEGGLIAVERVVSPLVARSPRLLLIQLMQDQNGYASAFPAGCNGDDILGVRIADGVAHVNWSANFYRLCQNLDYAAERDLVYAIVNTLTELTNVRGVQFSFEGRLADTLANSIYLKTVLLRNPGLVQDE</sequence>
<protein>
    <submittedName>
        <fullName evidence="2">GerMN domain-containing protein</fullName>
    </submittedName>
</protein>
<reference evidence="2" key="2">
    <citation type="journal article" date="2021" name="PeerJ">
        <title>Extensive microbial diversity within the chicken gut microbiome revealed by metagenomics and culture.</title>
        <authorList>
            <person name="Gilroy R."/>
            <person name="Ravi A."/>
            <person name="Getino M."/>
            <person name="Pursley I."/>
            <person name="Horton D.L."/>
            <person name="Alikhan N.F."/>
            <person name="Baker D."/>
            <person name="Gharbi K."/>
            <person name="Hall N."/>
            <person name="Watson M."/>
            <person name="Adriaenssens E.M."/>
            <person name="Foster-Nyarko E."/>
            <person name="Jarju S."/>
            <person name="Secka A."/>
            <person name="Antonio M."/>
            <person name="Oren A."/>
            <person name="Chaudhuri R.R."/>
            <person name="La Ragione R."/>
            <person name="Hildebrand F."/>
            <person name="Pallen M.J."/>
        </authorList>
    </citation>
    <scope>NUCLEOTIDE SEQUENCE</scope>
    <source>
        <strain evidence="2">13766</strain>
    </source>
</reference>
<feature type="domain" description="GerMN" evidence="1">
    <location>
        <begin position="88"/>
        <end position="173"/>
    </location>
</feature>
<proteinExistence type="predicted"/>
<name>A0A9D1K4S2_9FIRM</name>
<comment type="caution">
    <text evidence="2">The sequence shown here is derived from an EMBL/GenBank/DDBJ whole genome shotgun (WGS) entry which is preliminary data.</text>
</comment>